<name>A0A1I3FWK6_9FLAO</name>
<dbReference type="PANTHER" id="PTHR11533">
    <property type="entry name" value="PROTEASE M1 ZINC METALLOPROTEASE"/>
    <property type="match status" value="1"/>
</dbReference>
<keyword evidence="4" id="KW-1185">Reference proteome</keyword>
<dbReference type="CDD" id="cd09604">
    <property type="entry name" value="M1_APN_like"/>
    <property type="match status" value="1"/>
</dbReference>
<dbReference type="GO" id="GO:0008270">
    <property type="term" value="F:zinc ion binding"/>
    <property type="evidence" value="ECO:0007669"/>
    <property type="project" value="InterPro"/>
</dbReference>
<dbReference type="GO" id="GO:0016020">
    <property type="term" value="C:membrane"/>
    <property type="evidence" value="ECO:0007669"/>
    <property type="project" value="TreeGrafter"/>
</dbReference>
<dbReference type="GO" id="GO:0005737">
    <property type="term" value="C:cytoplasm"/>
    <property type="evidence" value="ECO:0007669"/>
    <property type="project" value="TreeGrafter"/>
</dbReference>
<dbReference type="GO" id="GO:0043171">
    <property type="term" value="P:peptide catabolic process"/>
    <property type="evidence" value="ECO:0007669"/>
    <property type="project" value="TreeGrafter"/>
</dbReference>
<gene>
    <name evidence="3" type="ORF">SAMN05443292_1682</name>
</gene>
<keyword evidence="1" id="KW-0732">Signal</keyword>
<dbReference type="AlphaFoldDB" id="A0A1I3FWK6"/>
<dbReference type="Pfam" id="PF01433">
    <property type="entry name" value="Peptidase_M1"/>
    <property type="match status" value="1"/>
</dbReference>
<evidence type="ECO:0000313" key="3">
    <source>
        <dbReference type="EMBL" id="SFI15620.1"/>
    </source>
</evidence>
<feature type="chain" id="PRO_5011475838" description="Peptidase M1 membrane alanine aminopeptidase domain-containing protein" evidence="1">
    <location>
        <begin position="19"/>
        <end position="789"/>
    </location>
</feature>
<dbReference type="GO" id="GO:0070006">
    <property type="term" value="F:metalloaminopeptidase activity"/>
    <property type="evidence" value="ECO:0007669"/>
    <property type="project" value="TreeGrafter"/>
</dbReference>
<feature type="signal peptide" evidence="1">
    <location>
        <begin position="1"/>
        <end position="18"/>
    </location>
</feature>
<reference evidence="3 4" key="1">
    <citation type="submission" date="2016-10" db="EMBL/GenBank/DDBJ databases">
        <authorList>
            <person name="de Groot N.N."/>
        </authorList>
    </citation>
    <scope>NUCLEOTIDE SEQUENCE [LARGE SCALE GENOMIC DNA]</scope>
    <source>
        <strain evidence="3 4">DSM 26000</strain>
    </source>
</reference>
<sequence>MKIKSILFSLLIPVSFFAQDIKNNPTSNHGNKFEALGTILPTPNIYRTGSGAPGQGYWTNRAEYDISAYLDEDKRNLKGSETITYYNNSPDDLDYLWLQLDENQQSSVKNAGYDGSSSIPKITTTGNLAETALPESDNGYGVNLEKVTDASGNALPFTVNKTMMRIDLPKVLKKGDKLVFKINWNYNIANRLEKGGRGGYEFFPEDGNDLYTMTQWYPRLCVYSDFKGWQNNQFTGRGEFALEFGNFKVSMNVPADHIVTGTGQGKNYKDVLTNAQFDRWQKAQNSSTPVEIVTLAEAKNAEKNKSKDRKTWKFEANDVRDFAWTSSRKFIWDGMKVVIPENKNEVMAMSFYPKEAYNLYSKYSTKLVAHTIKTYSEFTIPYPYPVAQSIEAANGMEYPMICFNYGRTEKDGTYSEGIKNGMIGVIIHEVGHNFFPMIINSDERQWTWMDEGLNTFVEYLTEEKWDNNFPSKRGPAFTIVDYMKLPKDQLEPIMTNSENIVRFGPNAYSKPATGLNILRETIMGRELFDKAFKTYAKRWAFKHPEPADFFRTMNDASAENLDWFWRGWFYGIEAVDISIDKVTVAAPDFPVAPKAKTATYKMDKALTPTYDDISKIRNRNNKNIKFEVEQDKTVQDFYYKYDRGQEKVDSLKTYTIEDNYFATTDAADKDKFKDMYAYQIDFSNKGGLVMPIILQFTFQDGTRLSDKSSAQIWRLNENKVSKTYYFSKKLKSIQLDPMLETADIDITNNFWGEIPAPVSKFQVFKQKSNGPIRGASAGKINPMQAAGKK</sequence>
<evidence type="ECO:0000259" key="2">
    <source>
        <dbReference type="Pfam" id="PF01433"/>
    </source>
</evidence>
<dbReference type="SUPFAM" id="SSF55486">
    <property type="entry name" value="Metalloproteases ('zincins'), catalytic domain"/>
    <property type="match status" value="1"/>
</dbReference>
<organism evidence="3 4">
    <name type="scientific">Halpernia frigidisoli</name>
    <dbReference type="NCBI Taxonomy" id="1125876"/>
    <lineage>
        <taxon>Bacteria</taxon>
        <taxon>Pseudomonadati</taxon>
        <taxon>Bacteroidota</taxon>
        <taxon>Flavobacteriia</taxon>
        <taxon>Flavobacteriales</taxon>
        <taxon>Weeksellaceae</taxon>
        <taxon>Chryseobacterium group</taxon>
        <taxon>Halpernia</taxon>
    </lineage>
</organism>
<dbReference type="PANTHER" id="PTHR11533:SF174">
    <property type="entry name" value="PUROMYCIN-SENSITIVE AMINOPEPTIDASE-RELATED"/>
    <property type="match status" value="1"/>
</dbReference>
<accession>A0A1I3FWK6</accession>
<dbReference type="InterPro" id="IPR050344">
    <property type="entry name" value="Peptidase_M1_aminopeptidases"/>
</dbReference>
<feature type="domain" description="Peptidase M1 membrane alanine aminopeptidase" evidence="2">
    <location>
        <begin position="370"/>
        <end position="568"/>
    </location>
</feature>
<evidence type="ECO:0000256" key="1">
    <source>
        <dbReference type="SAM" id="SignalP"/>
    </source>
</evidence>
<protein>
    <recommendedName>
        <fullName evidence="2">Peptidase M1 membrane alanine aminopeptidase domain-containing protein</fullName>
    </recommendedName>
</protein>
<evidence type="ECO:0000313" key="4">
    <source>
        <dbReference type="Proteomes" id="UP000198931"/>
    </source>
</evidence>
<dbReference type="InterPro" id="IPR027268">
    <property type="entry name" value="Peptidase_M4/M1_CTD_sf"/>
</dbReference>
<dbReference type="GO" id="GO:0005615">
    <property type="term" value="C:extracellular space"/>
    <property type="evidence" value="ECO:0007669"/>
    <property type="project" value="TreeGrafter"/>
</dbReference>
<dbReference type="InterPro" id="IPR014782">
    <property type="entry name" value="Peptidase_M1_dom"/>
</dbReference>
<dbReference type="STRING" id="1125876.SAMN05443292_1682"/>
<dbReference type="RefSeq" id="WP_090079639.1">
    <property type="nucleotide sequence ID" value="NZ_FOQT01000002.1"/>
</dbReference>
<dbReference type="Gene3D" id="1.10.390.10">
    <property type="entry name" value="Neutral Protease Domain 2"/>
    <property type="match status" value="1"/>
</dbReference>
<dbReference type="OrthoDB" id="9814383at2"/>
<dbReference type="GO" id="GO:0042277">
    <property type="term" value="F:peptide binding"/>
    <property type="evidence" value="ECO:0007669"/>
    <property type="project" value="TreeGrafter"/>
</dbReference>
<proteinExistence type="predicted"/>
<dbReference type="EMBL" id="FOQT01000002">
    <property type="protein sequence ID" value="SFI15620.1"/>
    <property type="molecule type" value="Genomic_DNA"/>
</dbReference>
<dbReference type="Proteomes" id="UP000198931">
    <property type="component" value="Unassembled WGS sequence"/>
</dbReference>